<name>A0A075TZK1_9LACO</name>
<dbReference type="AlphaFoldDB" id="A0A075TZK1"/>
<evidence type="ECO:0000256" key="3">
    <source>
        <dbReference type="ARBA" id="ARBA00023016"/>
    </source>
</evidence>
<comment type="function">
    <text evidence="5">Negative regulator of class I heat shock genes (grpE-dnaK-dnaJ and groELS operons). Prevents heat-shock induction of these operons.</text>
</comment>
<reference evidence="8 9" key="1">
    <citation type="journal article" date="2014" name="Genome Announc.">
        <title>Complete Genome Sequences of Fish Pathogenic Weissella ceti Strains WS74 and WS105.</title>
        <authorList>
            <person name="Figueiredo H.C."/>
            <person name="Leal C.A."/>
            <person name="Dorella F.A."/>
            <person name="Carvalho A.F."/>
            <person name="Soares S.C."/>
            <person name="Pereira F.L."/>
            <person name="Azevedo V.A."/>
        </authorList>
    </citation>
    <scope>NUCLEOTIDE SEQUENCE [LARGE SCALE GENOMIC DNA]</scope>
    <source>
        <strain evidence="8 9">WS74</strain>
    </source>
</reference>
<dbReference type="EMBL" id="CP009223">
    <property type="protein sequence ID" value="AIM63027.1"/>
    <property type="molecule type" value="Genomic_DNA"/>
</dbReference>
<dbReference type="InterPro" id="IPR021153">
    <property type="entry name" value="HrcA_C"/>
</dbReference>
<dbReference type="Gene3D" id="3.30.390.60">
    <property type="entry name" value="Heat-inducible transcription repressor hrca homolog, domain 3"/>
    <property type="match status" value="1"/>
</dbReference>
<dbReference type="Proteomes" id="UP000029079">
    <property type="component" value="Chromosome"/>
</dbReference>
<evidence type="ECO:0000313" key="8">
    <source>
        <dbReference type="EMBL" id="AIM63027.1"/>
    </source>
</evidence>
<dbReference type="HAMAP" id="MF_00081">
    <property type="entry name" value="HrcA"/>
    <property type="match status" value="1"/>
</dbReference>
<dbReference type="KEGG" id="wci:WS105_0836"/>
<accession>A0A075TZK1</accession>
<keyword evidence="4 5" id="KW-0804">Transcription</keyword>
<evidence type="ECO:0000256" key="4">
    <source>
        <dbReference type="ARBA" id="ARBA00023163"/>
    </source>
</evidence>
<dbReference type="InterPro" id="IPR023120">
    <property type="entry name" value="WHTH_transcript_rep_HrcA_IDD"/>
</dbReference>
<dbReference type="Pfam" id="PF03444">
    <property type="entry name" value="WHD_HrcA"/>
    <property type="match status" value="1"/>
</dbReference>
<dbReference type="InterPro" id="IPR005104">
    <property type="entry name" value="WHTH_HrcA_DNA-bd"/>
</dbReference>
<evidence type="ECO:0000256" key="5">
    <source>
        <dbReference type="HAMAP-Rule" id="MF_00081"/>
    </source>
</evidence>
<keyword evidence="3 5" id="KW-0346">Stress response</keyword>
<dbReference type="RefSeq" id="WP_009496394.1">
    <property type="nucleotide sequence ID" value="NZ_CP009223.1"/>
</dbReference>
<dbReference type="PATRIC" id="fig|759620.7.peg.797"/>
<dbReference type="InterPro" id="IPR036390">
    <property type="entry name" value="WH_DNA-bd_sf"/>
</dbReference>
<evidence type="ECO:0000259" key="7">
    <source>
        <dbReference type="Pfam" id="PF03444"/>
    </source>
</evidence>
<feature type="domain" description="Heat-inducible transcription repressor HrcA C-terminal" evidence="6">
    <location>
        <begin position="104"/>
        <end position="321"/>
    </location>
</feature>
<dbReference type="InterPro" id="IPR002571">
    <property type="entry name" value="HrcA"/>
</dbReference>
<reference evidence="9" key="2">
    <citation type="submission" date="2014-08" db="EMBL/GenBank/DDBJ databases">
        <title>Complete genome of Weissella ceti strain WS74 isolated from diseased rainbow trout in Brazil.</title>
        <authorList>
            <person name="Figueiredo H.C.P."/>
            <person name="Leal C.A.G."/>
            <person name="Pereira F.L."/>
            <person name="Soares S.C."/>
            <person name="Dorella F.A."/>
            <person name="Carvalho A.F."/>
            <person name="Azevedo V.A.C."/>
        </authorList>
    </citation>
    <scope>NUCLEOTIDE SEQUENCE [LARGE SCALE GENOMIC DNA]</scope>
    <source>
        <strain evidence="9">WS74</strain>
    </source>
</reference>
<dbReference type="Pfam" id="PF01628">
    <property type="entry name" value="HrcA"/>
    <property type="match status" value="1"/>
</dbReference>
<dbReference type="KEGG" id="wce:WS08_0772"/>
<dbReference type="Gene3D" id="1.10.10.10">
    <property type="entry name" value="Winged helix-like DNA-binding domain superfamily/Winged helix DNA-binding domain"/>
    <property type="match status" value="1"/>
</dbReference>
<dbReference type="GO" id="GO:0045892">
    <property type="term" value="P:negative regulation of DNA-templated transcription"/>
    <property type="evidence" value="ECO:0007669"/>
    <property type="project" value="UniProtKB-UniRule"/>
</dbReference>
<evidence type="ECO:0000256" key="1">
    <source>
        <dbReference type="ARBA" id="ARBA00022491"/>
    </source>
</evidence>
<sequence>MLAERQALILTAIIRNYVQTGKAVGSKVLVEELQLNVSSATVRNEMAVLERLGFIEKEHTSSGRIPAEAGYRHYVDALLPQHVADRPISEAMQRAFSRNFQQVDDVLASAVEELAQLTGYTVMALKPESRGNRLSGFRLVPLDGQQVMAIIVTNDGEVTSQSFRLPPDMDIHELDNMVQYINQTLVGQLISDVLATIASDYPMKTARVIRTPVAFLQLFGDVLARTVRDDVFIGGRLNMLDFSDQVSPQHVKRVYELIESPQAMRQLVDHMPGQITINIGRENDQTLLQQYSLLSTTFDVPGHGLGALALIGPTAMMYGQTTEALEQFREGVKAQLREYY</sequence>
<dbReference type="KEGG" id="wct:WS74_0775"/>
<dbReference type="PANTHER" id="PTHR34824:SF1">
    <property type="entry name" value="HEAT-INDUCIBLE TRANSCRIPTION REPRESSOR HRCA"/>
    <property type="match status" value="1"/>
</dbReference>
<feature type="domain" description="Winged helix-turn-helix transcription repressor HrcA DNA-binding" evidence="7">
    <location>
        <begin position="1"/>
        <end position="60"/>
    </location>
</feature>
<dbReference type="SUPFAM" id="SSF46785">
    <property type="entry name" value="Winged helix' DNA-binding domain"/>
    <property type="match status" value="1"/>
</dbReference>
<proteinExistence type="inferred from homology"/>
<evidence type="ECO:0000256" key="2">
    <source>
        <dbReference type="ARBA" id="ARBA00023015"/>
    </source>
</evidence>
<keyword evidence="9" id="KW-1185">Reference proteome</keyword>
<protein>
    <recommendedName>
        <fullName evidence="5">Heat-inducible transcription repressor HrcA</fullName>
    </recommendedName>
</protein>
<gene>
    <name evidence="5" type="primary">hrcA</name>
    <name evidence="8" type="ORF">WS74_0775</name>
</gene>
<dbReference type="NCBIfam" id="TIGR00331">
    <property type="entry name" value="hrcA"/>
    <property type="match status" value="1"/>
</dbReference>
<dbReference type="InterPro" id="IPR036388">
    <property type="entry name" value="WH-like_DNA-bd_sf"/>
</dbReference>
<keyword evidence="2 5" id="KW-0805">Transcription regulation</keyword>
<dbReference type="GO" id="GO:0003677">
    <property type="term" value="F:DNA binding"/>
    <property type="evidence" value="ECO:0007669"/>
    <property type="project" value="InterPro"/>
</dbReference>
<evidence type="ECO:0000259" key="6">
    <source>
        <dbReference type="Pfam" id="PF01628"/>
    </source>
</evidence>
<evidence type="ECO:0000313" key="9">
    <source>
        <dbReference type="Proteomes" id="UP000029079"/>
    </source>
</evidence>
<dbReference type="SUPFAM" id="SSF55781">
    <property type="entry name" value="GAF domain-like"/>
    <property type="match status" value="1"/>
</dbReference>
<dbReference type="PIRSF" id="PIRSF005485">
    <property type="entry name" value="HrcA"/>
    <property type="match status" value="1"/>
</dbReference>
<dbReference type="OrthoDB" id="9783139at2"/>
<keyword evidence="1 5" id="KW-0678">Repressor</keyword>
<dbReference type="InterPro" id="IPR029016">
    <property type="entry name" value="GAF-like_dom_sf"/>
</dbReference>
<comment type="similarity">
    <text evidence="5">Belongs to the HrcA family.</text>
</comment>
<organism evidence="8 9">
    <name type="scientific">Weissella ceti</name>
    <dbReference type="NCBI Taxonomy" id="759620"/>
    <lineage>
        <taxon>Bacteria</taxon>
        <taxon>Bacillati</taxon>
        <taxon>Bacillota</taxon>
        <taxon>Bacilli</taxon>
        <taxon>Lactobacillales</taxon>
        <taxon>Lactobacillaceae</taxon>
        <taxon>Weissella</taxon>
    </lineage>
</organism>
<dbReference type="STRING" id="759620.WS105_0836"/>
<dbReference type="PANTHER" id="PTHR34824">
    <property type="entry name" value="HEAT-INDUCIBLE TRANSCRIPTION REPRESSOR HRCA"/>
    <property type="match status" value="1"/>
</dbReference>
<dbReference type="Gene3D" id="3.30.450.40">
    <property type="match status" value="1"/>
</dbReference>